<organism evidence="1 2">
    <name type="scientific">Posidoniimonas corsicana</name>
    <dbReference type="NCBI Taxonomy" id="1938618"/>
    <lineage>
        <taxon>Bacteria</taxon>
        <taxon>Pseudomonadati</taxon>
        <taxon>Planctomycetota</taxon>
        <taxon>Planctomycetia</taxon>
        <taxon>Pirellulales</taxon>
        <taxon>Lacipirellulaceae</taxon>
        <taxon>Posidoniimonas</taxon>
    </lineage>
</organism>
<dbReference type="AlphaFoldDB" id="A0A5C5VBF4"/>
<comment type="caution">
    <text evidence="1">The sequence shown here is derived from an EMBL/GenBank/DDBJ whole genome shotgun (WGS) entry which is preliminary data.</text>
</comment>
<evidence type="ECO:0000313" key="1">
    <source>
        <dbReference type="EMBL" id="TWT35954.1"/>
    </source>
</evidence>
<dbReference type="Proteomes" id="UP000316714">
    <property type="component" value="Unassembled WGS sequence"/>
</dbReference>
<dbReference type="EMBL" id="SIHJ01000001">
    <property type="protein sequence ID" value="TWT35954.1"/>
    <property type="molecule type" value="Genomic_DNA"/>
</dbReference>
<sequence length="60" mass="6525">MAPAPNHMAPPPLPRPPKEWMAVRVIDQWDWPAARPSAGGAASAIRPANHCVAMTRLGRF</sequence>
<evidence type="ECO:0000313" key="2">
    <source>
        <dbReference type="Proteomes" id="UP000316714"/>
    </source>
</evidence>
<keyword evidence="2" id="KW-1185">Reference proteome</keyword>
<dbReference type="RefSeq" id="WP_146562498.1">
    <property type="nucleotide sequence ID" value="NZ_SIHJ01000001.1"/>
</dbReference>
<name>A0A5C5VBF4_9BACT</name>
<reference evidence="1 2" key="1">
    <citation type="submission" date="2019-02" db="EMBL/GenBank/DDBJ databases">
        <title>Deep-cultivation of Planctomycetes and their phenomic and genomic characterization uncovers novel biology.</title>
        <authorList>
            <person name="Wiegand S."/>
            <person name="Jogler M."/>
            <person name="Boedeker C."/>
            <person name="Pinto D."/>
            <person name="Vollmers J."/>
            <person name="Rivas-Marin E."/>
            <person name="Kohn T."/>
            <person name="Peeters S.H."/>
            <person name="Heuer A."/>
            <person name="Rast P."/>
            <person name="Oberbeckmann S."/>
            <person name="Bunk B."/>
            <person name="Jeske O."/>
            <person name="Meyerdierks A."/>
            <person name="Storesund J.E."/>
            <person name="Kallscheuer N."/>
            <person name="Luecker S."/>
            <person name="Lage O.M."/>
            <person name="Pohl T."/>
            <person name="Merkel B.J."/>
            <person name="Hornburger P."/>
            <person name="Mueller R.-W."/>
            <person name="Bruemmer F."/>
            <person name="Labrenz M."/>
            <person name="Spormann A.M."/>
            <person name="Op Den Camp H."/>
            <person name="Overmann J."/>
            <person name="Amann R."/>
            <person name="Jetten M.S.M."/>
            <person name="Mascher T."/>
            <person name="Medema M.H."/>
            <person name="Devos D.P."/>
            <person name="Kaster A.-K."/>
            <person name="Ovreas L."/>
            <person name="Rohde M."/>
            <person name="Galperin M.Y."/>
            <person name="Jogler C."/>
        </authorList>
    </citation>
    <scope>NUCLEOTIDE SEQUENCE [LARGE SCALE GENOMIC DNA]</scope>
    <source>
        <strain evidence="1 2">KOR34</strain>
    </source>
</reference>
<gene>
    <name evidence="1" type="ORF">KOR34_08510</name>
</gene>
<proteinExistence type="predicted"/>
<accession>A0A5C5VBF4</accession>
<protein>
    <submittedName>
        <fullName evidence="1">Uncharacterized protein</fullName>
    </submittedName>
</protein>